<feature type="domain" description="RNase H type-1" evidence="1">
    <location>
        <begin position="111"/>
        <end position="189"/>
    </location>
</feature>
<name>A0A9J6EQ45_RHIMP</name>
<protein>
    <recommendedName>
        <fullName evidence="1">RNase H type-1 domain-containing protein</fullName>
    </recommendedName>
</protein>
<reference evidence="2" key="1">
    <citation type="journal article" date="2020" name="Cell">
        <title>Large-Scale Comparative Analyses of Tick Genomes Elucidate Their Genetic Diversity and Vector Capacities.</title>
        <authorList>
            <consortium name="Tick Genome and Microbiome Consortium (TIGMIC)"/>
            <person name="Jia N."/>
            <person name="Wang J."/>
            <person name="Shi W."/>
            <person name="Du L."/>
            <person name="Sun Y."/>
            <person name="Zhan W."/>
            <person name="Jiang J.F."/>
            <person name="Wang Q."/>
            <person name="Zhang B."/>
            <person name="Ji P."/>
            <person name="Bell-Sakyi L."/>
            <person name="Cui X.M."/>
            <person name="Yuan T.T."/>
            <person name="Jiang B.G."/>
            <person name="Yang W.F."/>
            <person name="Lam T.T."/>
            <person name="Chang Q.C."/>
            <person name="Ding S.J."/>
            <person name="Wang X.J."/>
            <person name="Zhu J.G."/>
            <person name="Ruan X.D."/>
            <person name="Zhao L."/>
            <person name="Wei J.T."/>
            <person name="Ye R.Z."/>
            <person name="Que T.C."/>
            <person name="Du C.H."/>
            <person name="Zhou Y.H."/>
            <person name="Cheng J.X."/>
            <person name="Dai P.F."/>
            <person name="Guo W.B."/>
            <person name="Han X.H."/>
            <person name="Huang E.J."/>
            <person name="Li L.F."/>
            <person name="Wei W."/>
            <person name="Gao Y.C."/>
            <person name="Liu J.Z."/>
            <person name="Shao H.Z."/>
            <person name="Wang X."/>
            <person name="Wang C.C."/>
            <person name="Yang T.C."/>
            <person name="Huo Q.B."/>
            <person name="Li W."/>
            <person name="Chen H.Y."/>
            <person name="Chen S.E."/>
            <person name="Zhou L.G."/>
            <person name="Ni X.B."/>
            <person name="Tian J.H."/>
            <person name="Sheng Y."/>
            <person name="Liu T."/>
            <person name="Pan Y.S."/>
            <person name="Xia L.Y."/>
            <person name="Li J."/>
            <person name="Zhao F."/>
            <person name="Cao W.C."/>
        </authorList>
    </citation>
    <scope>NUCLEOTIDE SEQUENCE</scope>
    <source>
        <strain evidence="2">Rmic-2018</strain>
    </source>
</reference>
<dbReference type="Proteomes" id="UP000821866">
    <property type="component" value="Chromosome 10"/>
</dbReference>
<reference evidence="2" key="2">
    <citation type="submission" date="2021-09" db="EMBL/GenBank/DDBJ databases">
        <authorList>
            <person name="Jia N."/>
            <person name="Wang J."/>
            <person name="Shi W."/>
            <person name="Du L."/>
            <person name="Sun Y."/>
            <person name="Zhan W."/>
            <person name="Jiang J."/>
            <person name="Wang Q."/>
            <person name="Zhang B."/>
            <person name="Ji P."/>
            <person name="Sakyi L.B."/>
            <person name="Cui X."/>
            <person name="Yuan T."/>
            <person name="Jiang B."/>
            <person name="Yang W."/>
            <person name="Lam T.T.-Y."/>
            <person name="Chang Q."/>
            <person name="Ding S."/>
            <person name="Wang X."/>
            <person name="Zhu J."/>
            <person name="Ruan X."/>
            <person name="Zhao L."/>
            <person name="Wei J."/>
            <person name="Que T."/>
            <person name="Du C."/>
            <person name="Cheng J."/>
            <person name="Dai P."/>
            <person name="Han X."/>
            <person name="Huang E."/>
            <person name="Gao Y."/>
            <person name="Liu J."/>
            <person name="Shao H."/>
            <person name="Ye R."/>
            <person name="Li L."/>
            <person name="Wei W."/>
            <person name="Wang X."/>
            <person name="Wang C."/>
            <person name="Huo Q."/>
            <person name="Li W."/>
            <person name="Guo W."/>
            <person name="Chen H."/>
            <person name="Chen S."/>
            <person name="Zhou L."/>
            <person name="Zhou L."/>
            <person name="Ni X."/>
            <person name="Tian J."/>
            <person name="Zhou Y."/>
            <person name="Sheng Y."/>
            <person name="Liu T."/>
            <person name="Pan Y."/>
            <person name="Xia L."/>
            <person name="Li J."/>
            <person name="Zhao F."/>
            <person name="Cao W."/>
        </authorList>
    </citation>
    <scope>NUCLEOTIDE SEQUENCE</scope>
    <source>
        <strain evidence="2">Rmic-2018</strain>
        <tissue evidence="2">Larvae</tissue>
    </source>
</reference>
<dbReference type="InterPro" id="IPR002156">
    <property type="entry name" value="RNaseH_domain"/>
</dbReference>
<dbReference type="GO" id="GO:0003676">
    <property type="term" value="F:nucleic acid binding"/>
    <property type="evidence" value="ECO:0007669"/>
    <property type="project" value="InterPro"/>
</dbReference>
<proteinExistence type="predicted"/>
<evidence type="ECO:0000259" key="1">
    <source>
        <dbReference type="PROSITE" id="PS50879"/>
    </source>
</evidence>
<organism evidence="2 3">
    <name type="scientific">Rhipicephalus microplus</name>
    <name type="common">Cattle tick</name>
    <name type="synonym">Boophilus microplus</name>
    <dbReference type="NCBI Taxonomy" id="6941"/>
    <lineage>
        <taxon>Eukaryota</taxon>
        <taxon>Metazoa</taxon>
        <taxon>Ecdysozoa</taxon>
        <taxon>Arthropoda</taxon>
        <taxon>Chelicerata</taxon>
        <taxon>Arachnida</taxon>
        <taxon>Acari</taxon>
        <taxon>Parasitiformes</taxon>
        <taxon>Ixodida</taxon>
        <taxon>Ixodoidea</taxon>
        <taxon>Ixodidae</taxon>
        <taxon>Rhipicephalinae</taxon>
        <taxon>Rhipicephalus</taxon>
        <taxon>Boophilus</taxon>
    </lineage>
</organism>
<evidence type="ECO:0000313" key="3">
    <source>
        <dbReference type="Proteomes" id="UP000821866"/>
    </source>
</evidence>
<dbReference type="InterPro" id="IPR012337">
    <property type="entry name" value="RNaseH-like_sf"/>
</dbReference>
<dbReference type="AlphaFoldDB" id="A0A9J6EQ45"/>
<evidence type="ECO:0000313" key="2">
    <source>
        <dbReference type="EMBL" id="KAH8036659.1"/>
    </source>
</evidence>
<dbReference type="PROSITE" id="PS50879">
    <property type="entry name" value="RNASE_H_1"/>
    <property type="match status" value="1"/>
</dbReference>
<dbReference type="Gene3D" id="3.30.420.10">
    <property type="entry name" value="Ribonuclease H-like superfamily/Ribonuclease H"/>
    <property type="match status" value="1"/>
</dbReference>
<dbReference type="SUPFAM" id="SSF53098">
    <property type="entry name" value="Ribonuclease H-like"/>
    <property type="match status" value="1"/>
</dbReference>
<gene>
    <name evidence="2" type="ORF">HPB51_003549</name>
</gene>
<dbReference type="InterPro" id="IPR036397">
    <property type="entry name" value="RNaseH_sf"/>
</dbReference>
<accession>A0A9J6EQ45</accession>
<dbReference type="GO" id="GO:0004523">
    <property type="term" value="F:RNA-DNA hybrid ribonuclease activity"/>
    <property type="evidence" value="ECO:0007669"/>
    <property type="project" value="InterPro"/>
</dbReference>
<sequence length="189" mass="20995">MVGRIAPSVQAEVTNRLNPKSVLLHLSDAFHTRRTATLQVILRAPPIVLEWEQLNAEFHLFALRKMTRYGDLIVRPDEITYLADRLAIHPVERASFPYHQITAREAIWIAGSSGLHVYTDGSYAERLAGVAYAVFGRASRVEAVGRFSVSRATSAFCAEAVALAEALTWLKAHSPSQEVFVYTDCLSLL</sequence>
<dbReference type="EMBL" id="JABSTU010000002">
    <property type="protein sequence ID" value="KAH8036659.1"/>
    <property type="molecule type" value="Genomic_DNA"/>
</dbReference>
<keyword evidence="3" id="KW-1185">Reference proteome</keyword>
<comment type="caution">
    <text evidence="2">The sequence shown here is derived from an EMBL/GenBank/DDBJ whole genome shotgun (WGS) entry which is preliminary data.</text>
</comment>